<dbReference type="InterPro" id="IPR045338">
    <property type="entry name" value="DUF6535"/>
</dbReference>
<keyword evidence="4" id="KW-1185">Reference proteome</keyword>
<evidence type="ECO:0000313" key="3">
    <source>
        <dbReference type="EMBL" id="PCH41799.1"/>
    </source>
</evidence>
<reference evidence="3 4" key="1">
    <citation type="journal article" date="2012" name="Science">
        <title>The Paleozoic origin of enzymatic lignin decomposition reconstructed from 31 fungal genomes.</title>
        <authorList>
            <person name="Floudas D."/>
            <person name="Binder M."/>
            <person name="Riley R."/>
            <person name="Barry K."/>
            <person name="Blanchette R.A."/>
            <person name="Henrissat B."/>
            <person name="Martinez A.T."/>
            <person name="Otillar R."/>
            <person name="Spatafora J.W."/>
            <person name="Yadav J.S."/>
            <person name="Aerts A."/>
            <person name="Benoit I."/>
            <person name="Boyd A."/>
            <person name="Carlson A."/>
            <person name="Copeland A."/>
            <person name="Coutinho P.M."/>
            <person name="de Vries R.P."/>
            <person name="Ferreira P."/>
            <person name="Findley K."/>
            <person name="Foster B."/>
            <person name="Gaskell J."/>
            <person name="Glotzer D."/>
            <person name="Gorecki P."/>
            <person name="Heitman J."/>
            <person name="Hesse C."/>
            <person name="Hori C."/>
            <person name="Igarashi K."/>
            <person name="Jurgens J.A."/>
            <person name="Kallen N."/>
            <person name="Kersten P."/>
            <person name="Kohler A."/>
            <person name="Kuees U."/>
            <person name="Kumar T.K.A."/>
            <person name="Kuo A."/>
            <person name="LaButti K."/>
            <person name="Larrondo L.F."/>
            <person name="Lindquist E."/>
            <person name="Ling A."/>
            <person name="Lombard V."/>
            <person name="Lucas S."/>
            <person name="Lundell T."/>
            <person name="Martin R."/>
            <person name="McLaughlin D.J."/>
            <person name="Morgenstern I."/>
            <person name="Morin E."/>
            <person name="Murat C."/>
            <person name="Nagy L.G."/>
            <person name="Nolan M."/>
            <person name="Ohm R.A."/>
            <person name="Patyshakuliyeva A."/>
            <person name="Rokas A."/>
            <person name="Ruiz-Duenas F.J."/>
            <person name="Sabat G."/>
            <person name="Salamov A."/>
            <person name="Samejima M."/>
            <person name="Schmutz J."/>
            <person name="Slot J.C."/>
            <person name="St John F."/>
            <person name="Stenlid J."/>
            <person name="Sun H."/>
            <person name="Sun S."/>
            <person name="Syed K."/>
            <person name="Tsang A."/>
            <person name="Wiebenga A."/>
            <person name="Young D."/>
            <person name="Pisabarro A."/>
            <person name="Eastwood D.C."/>
            <person name="Martin F."/>
            <person name="Cullen D."/>
            <person name="Grigoriev I.V."/>
            <person name="Hibbett D.S."/>
        </authorList>
    </citation>
    <scope>NUCLEOTIDE SEQUENCE [LARGE SCALE GENOMIC DNA]</scope>
    <source>
        <strain evidence="3 4">MD-104</strain>
    </source>
</reference>
<dbReference type="Proteomes" id="UP000218811">
    <property type="component" value="Unassembled WGS sequence"/>
</dbReference>
<accession>A0A2H3JSL4</accession>
<name>A0A2H3JSL4_WOLCO</name>
<feature type="non-terminal residue" evidence="3">
    <location>
        <position position="104"/>
    </location>
</feature>
<gene>
    <name evidence="3" type="ORF">WOLCODRAFT_50408</name>
</gene>
<dbReference type="STRING" id="742152.A0A2H3JSL4"/>
<organism evidence="3 4">
    <name type="scientific">Wolfiporia cocos (strain MD-104)</name>
    <name type="common">Brown rot fungus</name>
    <dbReference type="NCBI Taxonomy" id="742152"/>
    <lineage>
        <taxon>Eukaryota</taxon>
        <taxon>Fungi</taxon>
        <taxon>Dikarya</taxon>
        <taxon>Basidiomycota</taxon>
        <taxon>Agaricomycotina</taxon>
        <taxon>Agaricomycetes</taxon>
        <taxon>Polyporales</taxon>
        <taxon>Phaeolaceae</taxon>
        <taxon>Wolfiporia</taxon>
    </lineage>
</organism>
<protein>
    <recommendedName>
        <fullName evidence="2">DUF6535 domain-containing protein</fullName>
    </recommendedName>
</protein>
<evidence type="ECO:0000256" key="1">
    <source>
        <dbReference type="SAM" id="Phobius"/>
    </source>
</evidence>
<keyword evidence="1" id="KW-0812">Transmembrane</keyword>
<keyword evidence="1" id="KW-0472">Membrane</keyword>
<feature type="transmembrane region" description="Helical" evidence="1">
    <location>
        <begin position="76"/>
        <end position="99"/>
    </location>
</feature>
<proteinExistence type="predicted"/>
<sequence>NQAALFSGILTAFVVDSYQSLQPQSTDETNQILKQISAQLSSFAVYSGHANSSALAFHNVTTSISTSVETATGSAVLINALWFSALVFSLTAASMGIVVRQWLN</sequence>
<feature type="domain" description="DUF6535" evidence="2">
    <location>
        <begin position="3"/>
        <end position="104"/>
    </location>
</feature>
<evidence type="ECO:0000313" key="4">
    <source>
        <dbReference type="Proteomes" id="UP000218811"/>
    </source>
</evidence>
<keyword evidence="1" id="KW-1133">Transmembrane helix</keyword>
<dbReference type="EMBL" id="KB468113">
    <property type="protein sequence ID" value="PCH41799.1"/>
    <property type="molecule type" value="Genomic_DNA"/>
</dbReference>
<dbReference type="OMA" id="TATINHF"/>
<dbReference type="Pfam" id="PF20153">
    <property type="entry name" value="DUF6535"/>
    <property type="match status" value="1"/>
</dbReference>
<dbReference type="OrthoDB" id="3269725at2759"/>
<dbReference type="AlphaFoldDB" id="A0A2H3JSL4"/>
<feature type="non-terminal residue" evidence="3">
    <location>
        <position position="1"/>
    </location>
</feature>
<evidence type="ECO:0000259" key="2">
    <source>
        <dbReference type="Pfam" id="PF20153"/>
    </source>
</evidence>